<evidence type="ECO:0000256" key="2">
    <source>
        <dbReference type="RuleBase" id="RU000393"/>
    </source>
</evidence>
<sequence>MLASLCMALGLGACDRQSAPEPAVVDDAAPAPAAAPAEPGATAILAATQGNAVNGSLRFEAVDGGVHVTGQVVGLAPDSSHGFHVHETGDCSAPDGSSAGGHFNPAGSRHGRVGSPPHHAGDSDNLQANADGVAAVDNHLGGATLGDGSATDIVGKGVIVHAGPDDYSTQPTGDAGARLSCGVIEAAR</sequence>
<dbReference type="Proteomes" id="UP001501323">
    <property type="component" value="Unassembled WGS sequence"/>
</dbReference>
<feature type="region of interest" description="Disordered" evidence="3">
    <location>
        <begin position="89"/>
        <end position="126"/>
    </location>
</feature>
<comment type="cofactor">
    <cofactor evidence="2">
        <name>Cu cation</name>
        <dbReference type="ChEBI" id="CHEBI:23378"/>
    </cofactor>
    <text evidence="2">Binds 1 copper ion per subunit.</text>
</comment>
<dbReference type="SUPFAM" id="SSF49329">
    <property type="entry name" value="Cu,Zn superoxide dismutase-like"/>
    <property type="match status" value="1"/>
</dbReference>
<gene>
    <name evidence="5" type="ORF">GCM10023332_06590</name>
</gene>
<evidence type="ECO:0000313" key="6">
    <source>
        <dbReference type="Proteomes" id="UP001501323"/>
    </source>
</evidence>
<dbReference type="InterPro" id="IPR018152">
    <property type="entry name" value="SOD_Cu/Zn_BS"/>
</dbReference>
<accession>A0ABP9DRA2</accession>
<dbReference type="Gene3D" id="2.60.40.200">
    <property type="entry name" value="Superoxide dismutase, copper/zinc binding domain"/>
    <property type="match status" value="1"/>
</dbReference>
<dbReference type="InterPro" id="IPR036423">
    <property type="entry name" value="SOD-like_Cu/Zn_dom_sf"/>
</dbReference>
<evidence type="ECO:0000256" key="3">
    <source>
        <dbReference type="SAM" id="MobiDB-lite"/>
    </source>
</evidence>
<protein>
    <recommendedName>
        <fullName evidence="2">Superoxide dismutase [Cu-Zn]</fullName>
        <ecNumber evidence="2">1.15.1.1</ecNumber>
    </recommendedName>
</protein>
<feature type="domain" description="Superoxide dismutase copper/zinc binding" evidence="4">
    <location>
        <begin position="53"/>
        <end position="184"/>
    </location>
</feature>
<dbReference type="PROSITE" id="PS00087">
    <property type="entry name" value="SOD_CU_ZN_1"/>
    <property type="match status" value="1"/>
</dbReference>
<keyword evidence="2" id="KW-0186">Copper</keyword>
<keyword evidence="2" id="KW-0560">Oxidoreductase</keyword>
<dbReference type="PROSITE" id="PS00332">
    <property type="entry name" value="SOD_CU_ZN_2"/>
    <property type="match status" value="1"/>
</dbReference>
<name>A0ABP9DRA2_9GAMM</name>
<dbReference type="PRINTS" id="PR00068">
    <property type="entry name" value="CUZNDISMTASE"/>
</dbReference>
<dbReference type="CDD" id="cd00305">
    <property type="entry name" value="Cu-Zn_Superoxide_Dismutase"/>
    <property type="match status" value="1"/>
</dbReference>
<comment type="function">
    <text evidence="2">Destroys radicals which are normally produced within the cells and which are toxic to biological systems.</text>
</comment>
<keyword evidence="6" id="KW-1185">Reference proteome</keyword>
<evidence type="ECO:0000259" key="4">
    <source>
        <dbReference type="Pfam" id="PF00080"/>
    </source>
</evidence>
<keyword evidence="2" id="KW-0862">Zinc</keyword>
<dbReference type="InterPro" id="IPR024134">
    <property type="entry name" value="SOD_Cu/Zn_/chaperone"/>
</dbReference>
<dbReference type="Pfam" id="PF00080">
    <property type="entry name" value="Sod_Cu"/>
    <property type="match status" value="1"/>
</dbReference>
<dbReference type="EMBL" id="BAABJY010000001">
    <property type="protein sequence ID" value="GAA4857513.1"/>
    <property type="molecule type" value="Genomic_DNA"/>
</dbReference>
<comment type="caution">
    <text evidence="5">The sequence shown here is derived from an EMBL/GenBank/DDBJ whole genome shotgun (WGS) entry which is preliminary data.</text>
</comment>
<proteinExistence type="inferred from homology"/>
<organism evidence="5 6">
    <name type="scientific">Luteimonas vadosa</name>
    <dbReference type="NCBI Taxonomy" id="1165507"/>
    <lineage>
        <taxon>Bacteria</taxon>
        <taxon>Pseudomonadati</taxon>
        <taxon>Pseudomonadota</taxon>
        <taxon>Gammaproteobacteria</taxon>
        <taxon>Lysobacterales</taxon>
        <taxon>Lysobacteraceae</taxon>
        <taxon>Luteimonas</taxon>
    </lineage>
</organism>
<comment type="similarity">
    <text evidence="1 2">Belongs to the Cu-Zn superoxide dismutase family.</text>
</comment>
<evidence type="ECO:0000313" key="5">
    <source>
        <dbReference type="EMBL" id="GAA4857513.1"/>
    </source>
</evidence>
<keyword evidence="2" id="KW-0479">Metal-binding</keyword>
<dbReference type="InterPro" id="IPR001424">
    <property type="entry name" value="SOD_Cu_Zn_dom"/>
</dbReference>
<evidence type="ECO:0000256" key="1">
    <source>
        <dbReference type="ARBA" id="ARBA00010457"/>
    </source>
</evidence>
<comment type="catalytic activity">
    <reaction evidence="2">
        <text>2 superoxide + 2 H(+) = H2O2 + O2</text>
        <dbReference type="Rhea" id="RHEA:20696"/>
        <dbReference type="ChEBI" id="CHEBI:15378"/>
        <dbReference type="ChEBI" id="CHEBI:15379"/>
        <dbReference type="ChEBI" id="CHEBI:16240"/>
        <dbReference type="ChEBI" id="CHEBI:18421"/>
        <dbReference type="EC" id="1.15.1.1"/>
    </reaction>
</comment>
<reference evidence="6" key="1">
    <citation type="journal article" date="2019" name="Int. J. Syst. Evol. Microbiol.">
        <title>The Global Catalogue of Microorganisms (GCM) 10K type strain sequencing project: providing services to taxonomists for standard genome sequencing and annotation.</title>
        <authorList>
            <consortium name="The Broad Institute Genomics Platform"/>
            <consortium name="The Broad Institute Genome Sequencing Center for Infectious Disease"/>
            <person name="Wu L."/>
            <person name="Ma J."/>
        </authorList>
    </citation>
    <scope>NUCLEOTIDE SEQUENCE [LARGE SCALE GENOMIC DNA]</scope>
    <source>
        <strain evidence="6">JCM 18392</strain>
    </source>
</reference>
<dbReference type="PANTHER" id="PTHR10003">
    <property type="entry name" value="SUPEROXIDE DISMUTASE CU-ZN -RELATED"/>
    <property type="match status" value="1"/>
</dbReference>
<comment type="cofactor">
    <cofactor evidence="2">
        <name>Zn(2+)</name>
        <dbReference type="ChEBI" id="CHEBI:29105"/>
    </cofactor>
    <text evidence="2">Binds 1 zinc ion per subunit.</text>
</comment>
<dbReference type="EC" id="1.15.1.1" evidence="2"/>